<dbReference type="Proteomes" id="UP001216674">
    <property type="component" value="Unassembled WGS sequence"/>
</dbReference>
<reference evidence="2 3" key="1">
    <citation type="submission" date="2023-03" db="EMBL/GenBank/DDBJ databases">
        <title>Draft assemblies of triclosan tolerant bacteria isolated from returned activated sludge.</title>
        <authorList>
            <person name="Van Hamelsveld S."/>
        </authorList>
    </citation>
    <scope>NUCLEOTIDE SEQUENCE [LARGE SCALE GENOMIC DNA]</scope>
    <source>
        <strain evidence="2 3">GW210010_S58</strain>
    </source>
</reference>
<evidence type="ECO:0000313" key="2">
    <source>
        <dbReference type="EMBL" id="MDF3834374.1"/>
    </source>
</evidence>
<feature type="transmembrane region" description="Helical" evidence="1">
    <location>
        <begin position="7"/>
        <end position="26"/>
    </location>
</feature>
<sequence length="186" mass="20426">MKQLIRAYAGAVFVVMVVAGAMPLSVPKGWAQAQQKTAISFQVSAENTKYTQQHALDVGDMPGHQIRIFEIHRIYPKDPPLFAGVPTKESWVRAVTDNLGDDGHVVGYVVYAMQNGDKIYGRYEGTAQGTGEQPSGRRHVSGNTIFTGGTGKFRAIRGVLHNTNLAEPAKGFNESRTEGVYWMEKE</sequence>
<dbReference type="EMBL" id="JARJLM010000268">
    <property type="protein sequence ID" value="MDF3834374.1"/>
    <property type="molecule type" value="Genomic_DNA"/>
</dbReference>
<name>A0ABT6AP29_9BURK</name>
<keyword evidence="3" id="KW-1185">Reference proteome</keyword>
<accession>A0ABT6AP29</accession>
<protein>
    <submittedName>
        <fullName evidence="2">Uncharacterized protein</fullName>
    </submittedName>
</protein>
<evidence type="ECO:0000256" key="1">
    <source>
        <dbReference type="SAM" id="Phobius"/>
    </source>
</evidence>
<dbReference type="RefSeq" id="WP_276265469.1">
    <property type="nucleotide sequence ID" value="NZ_JARJLM010000268.1"/>
</dbReference>
<organism evidence="2 3">
    <name type="scientific">Cupriavidus basilensis</name>
    <dbReference type="NCBI Taxonomy" id="68895"/>
    <lineage>
        <taxon>Bacteria</taxon>
        <taxon>Pseudomonadati</taxon>
        <taxon>Pseudomonadota</taxon>
        <taxon>Betaproteobacteria</taxon>
        <taxon>Burkholderiales</taxon>
        <taxon>Burkholderiaceae</taxon>
        <taxon>Cupriavidus</taxon>
    </lineage>
</organism>
<evidence type="ECO:0000313" key="3">
    <source>
        <dbReference type="Proteomes" id="UP001216674"/>
    </source>
</evidence>
<keyword evidence="1" id="KW-0812">Transmembrane</keyword>
<proteinExistence type="predicted"/>
<comment type="caution">
    <text evidence="2">The sequence shown here is derived from an EMBL/GenBank/DDBJ whole genome shotgun (WGS) entry which is preliminary data.</text>
</comment>
<gene>
    <name evidence="2" type="ORF">P3W85_15635</name>
</gene>
<keyword evidence="1" id="KW-0472">Membrane</keyword>
<keyword evidence="1" id="KW-1133">Transmembrane helix</keyword>